<organism evidence="1 2">
    <name type="scientific">Arthrobacter cavernae</name>
    <dbReference type="NCBI Taxonomy" id="2817681"/>
    <lineage>
        <taxon>Bacteria</taxon>
        <taxon>Bacillati</taxon>
        <taxon>Actinomycetota</taxon>
        <taxon>Actinomycetes</taxon>
        <taxon>Micrococcales</taxon>
        <taxon>Micrococcaceae</taxon>
        <taxon>Arthrobacter</taxon>
    </lineage>
</organism>
<comment type="caution">
    <text evidence="1">The sequence shown here is derived from an EMBL/GenBank/DDBJ whole genome shotgun (WGS) entry which is preliminary data.</text>
</comment>
<protein>
    <submittedName>
        <fullName evidence="1">Replication-relaxation family protein</fullName>
    </submittedName>
</protein>
<keyword evidence="2" id="KW-1185">Reference proteome</keyword>
<dbReference type="Pfam" id="PF13814">
    <property type="entry name" value="Replic_Relax"/>
    <property type="match status" value="1"/>
</dbReference>
<dbReference type="EMBL" id="JAFNLL010000005">
    <property type="protein sequence ID" value="MBO1267073.1"/>
    <property type="molecule type" value="Genomic_DNA"/>
</dbReference>
<accession>A0A939KLB4</accession>
<dbReference type="AlphaFoldDB" id="A0A939KLB4"/>
<sequence length="236" mass="27158">MLVTTRDAKIIKLISRFGMLRSGIIRELIFSDSLSATSSDRALKRLVERKYLARVERRLIGGNGAGSGQYIYRLGTQGRRIAQTQGNYSRLSDIHHTIAIAETFVAVKRLEQQGLLEVVGYATEPDSWATVAGAELRPDLHIEMAIPSRRVNVTFFIEVDLGTERQKQLKEKMRKYIHAWQHSDESDVPTFPVVLFLVPDEERMKEIQWLIDREDEEVRGLFMVEMQESFPQFLFS</sequence>
<evidence type="ECO:0000313" key="1">
    <source>
        <dbReference type="EMBL" id="MBO1267073.1"/>
    </source>
</evidence>
<dbReference type="Proteomes" id="UP000664164">
    <property type="component" value="Unassembled WGS sequence"/>
</dbReference>
<gene>
    <name evidence="1" type="ORF">J1902_03610</name>
</gene>
<evidence type="ECO:0000313" key="2">
    <source>
        <dbReference type="Proteomes" id="UP000664164"/>
    </source>
</evidence>
<dbReference type="InterPro" id="IPR025855">
    <property type="entry name" value="Replic_Relax"/>
</dbReference>
<name>A0A939KLB4_9MICC</name>
<dbReference type="RefSeq" id="WP_207614900.1">
    <property type="nucleotide sequence ID" value="NZ_JAFNLL010000005.1"/>
</dbReference>
<proteinExistence type="predicted"/>
<reference evidence="1" key="1">
    <citation type="submission" date="2021-03" db="EMBL/GenBank/DDBJ databases">
        <title>A new species, PO-11, isolated from a karst cave deposit.</title>
        <authorList>
            <person name="Zhaoxiaoyong W."/>
        </authorList>
    </citation>
    <scope>NUCLEOTIDE SEQUENCE</scope>
    <source>
        <strain evidence="1">PO-11</strain>
    </source>
</reference>